<evidence type="ECO:0000313" key="2">
    <source>
        <dbReference type="Proteomes" id="UP000478052"/>
    </source>
</evidence>
<comment type="caution">
    <text evidence="1">The sequence shown here is derived from an EMBL/GenBank/DDBJ whole genome shotgun (WGS) entry which is preliminary data.</text>
</comment>
<gene>
    <name evidence="1" type="ORF">FWK35_00008904</name>
</gene>
<dbReference type="EMBL" id="VUJU01000644">
    <property type="protein sequence ID" value="KAF0769130.1"/>
    <property type="molecule type" value="Genomic_DNA"/>
</dbReference>
<protein>
    <submittedName>
        <fullName evidence="1">Envelope fusion protein</fullName>
    </submittedName>
</protein>
<reference evidence="1 2" key="1">
    <citation type="submission" date="2019-08" db="EMBL/GenBank/DDBJ databases">
        <title>Whole genome of Aphis craccivora.</title>
        <authorList>
            <person name="Voronova N.V."/>
            <person name="Shulinski R.S."/>
            <person name="Bandarenka Y.V."/>
            <person name="Zhorov D.G."/>
            <person name="Warner D."/>
        </authorList>
    </citation>
    <scope>NUCLEOTIDE SEQUENCE [LARGE SCALE GENOMIC DNA]</scope>
    <source>
        <strain evidence="1">180601</strain>
        <tissue evidence="1">Whole Body</tissue>
    </source>
</reference>
<name>A0A6G0ZER3_APHCR</name>
<organism evidence="1 2">
    <name type="scientific">Aphis craccivora</name>
    <name type="common">Cowpea aphid</name>
    <dbReference type="NCBI Taxonomy" id="307492"/>
    <lineage>
        <taxon>Eukaryota</taxon>
        <taxon>Metazoa</taxon>
        <taxon>Ecdysozoa</taxon>
        <taxon>Arthropoda</taxon>
        <taxon>Hexapoda</taxon>
        <taxon>Insecta</taxon>
        <taxon>Pterygota</taxon>
        <taxon>Neoptera</taxon>
        <taxon>Paraneoptera</taxon>
        <taxon>Hemiptera</taxon>
        <taxon>Sternorrhyncha</taxon>
        <taxon>Aphidomorpha</taxon>
        <taxon>Aphidoidea</taxon>
        <taxon>Aphididae</taxon>
        <taxon>Aphidini</taxon>
        <taxon>Aphis</taxon>
        <taxon>Aphis</taxon>
    </lineage>
</organism>
<dbReference type="Proteomes" id="UP000478052">
    <property type="component" value="Unassembled WGS sequence"/>
</dbReference>
<accession>A0A6G0ZER3</accession>
<evidence type="ECO:0000313" key="1">
    <source>
        <dbReference type="EMBL" id="KAF0769130.1"/>
    </source>
</evidence>
<sequence>MFSTNKSIKFIIMDFEFGMLYRTSIVLISGVMSNSLDQSRAIKIEEKPLLLMKGNNNQTFYLQLKNMKTKQTIVSEEIGHVDKKGHSRISKKGIPYKTISKAAQILFGLCDRFCVQKTNADFSKLTDSNNTEVNILEKQVKVIKLDRDKGPVVQDRVNVINDLKKLRNMTSEINKRSFLVYHFIQTNLILELYLAEINILFDFLQTANIGLIHPRLLTPRELLYKYLAVNKSKEMYSTYDEIDQSFCKHFSDFLICLEIYPLHNRNERLTCEVLLLQEPKGVPDSCEIMQLTRHVPLIRHKKEADTEYIELISNSKIKEPKNSASLMTNIFKNKHARTNQMFDLNVVAKSISKIKEMATCKDVKTEKIINSKSRHTTY</sequence>
<dbReference type="AlphaFoldDB" id="A0A6G0ZER3"/>
<proteinExistence type="predicted"/>
<dbReference type="OrthoDB" id="6612150at2759"/>
<keyword evidence="2" id="KW-1185">Reference proteome</keyword>